<reference evidence="2 3" key="1">
    <citation type="journal article" date="2013" name="Curr. Biol.">
        <title>The Genome of the Foraminiferan Reticulomyxa filosa.</title>
        <authorList>
            <person name="Glockner G."/>
            <person name="Hulsmann N."/>
            <person name="Schleicher M."/>
            <person name="Noegel A.A."/>
            <person name="Eichinger L."/>
            <person name="Gallinger C."/>
            <person name="Pawlowski J."/>
            <person name="Sierra R."/>
            <person name="Euteneuer U."/>
            <person name="Pillet L."/>
            <person name="Moustafa A."/>
            <person name="Platzer M."/>
            <person name="Groth M."/>
            <person name="Szafranski K."/>
            <person name="Schliwa M."/>
        </authorList>
    </citation>
    <scope>NUCLEOTIDE SEQUENCE [LARGE SCALE GENOMIC DNA]</scope>
</reference>
<keyword evidence="3" id="KW-1185">Reference proteome</keyword>
<dbReference type="Gene3D" id="1.25.40.20">
    <property type="entry name" value="Ankyrin repeat-containing domain"/>
    <property type="match status" value="1"/>
</dbReference>
<evidence type="ECO:0000313" key="3">
    <source>
        <dbReference type="Proteomes" id="UP000023152"/>
    </source>
</evidence>
<comment type="caution">
    <text evidence="2">The sequence shown here is derived from an EMBL/GenBank/DDBJ whole genome shotgun (WGS) entry which is preliminary data.</text>
</comment>
<name>X6MY88_RETFI</name>
<dbReference type="Pfam" id="PF12796">
    <property type="entry name" value="Ank_2"/>
    <property type="match status" value="1"/>
</dbReference>
<organism evidence="2 3">
    <name type="scientific">Reticulomyxa filosa</name>
    <dbReference type="NCBI Taxonomy" id="46433"/>
    <lineage>
        <taxon>Eukaryota</taxon>
        <taxon>Sar</taxon>
        <taxon>Rhizaria</taxon>
        <taxon>Retaria</taxon>
        <taxon>Foraminifera</taxon>
        <taxon>Monothalamids</taxon>
        <taxon>Reticulomyxidae</taxon>
        <taxon>Reticulomyxa</taxon>
    </lineage>
</organism>
<dbReference type="InterPro" id="IPR002110">
    <property type="entry name" value="Ankyrin_rpt"/>
</dbReference>
<dbReference type="Proteomes" id="UP000023152">
    <property type="component" value="Unassembled WGS sequence"/>
</dbReference>
<evidence type="ECO:0000313" key="2">
    <source>
        <dbReference type="EMBL" id="ETO18985.1"/>
    </source>
</evidence>
<protein>
    <submittedName>
        <fullName evidence="2">Uncharacterized protein</fullName>
    </submittedName>
</protein>
<feature type="region of interest" description="Disordered" evidence="1">
    <location>
        <begin position="1"/>
        <end position="22"/>
    </location>
</feature>
<dbReference type="EMBL" id="ASPP01014176">
    <property type="protein sequence ID" value="ETO18985.1"/>
    <property type="molecule type" value="Genomic_DNA"/>
</dbReference>
<feature type="non-terminal residue" evidence="2">
    <location>
        <position position="181"/>
    </location>
</feature>
<proteinExistence type="predicted"/>
<evidence type="ECO:0000256" key="1">
    <source>
        <dbReference type="SAM" id="MobiDB-lite"/>
    </source>
</evidence>
<gene>
    <name evidence="2" type="ORF">RFI_18255</name>
</gene>
<accession>X6MY88</accession>
<dbReference type="SUPFAM" id="SSF48403">
    <property type="entry name" value="Ankyrin repeat"/>
    <property type="match status" value="1"/>
</dbReference>
<sequence length="181" mass="20686">MSEEANVTSKNPDNVVAENDIDTDTCNGEQCCATERTKKGLDSEEEERRNPFEEVLPFETLKKKYEKEIPFEAVRSLDSFNQFMFQIWQSGDEDVVQPKEFIKNLRDVKGMTLLHCACINDAPVSLIHVLVGDYKCNINECDNDGYSPLMYAANQWSENVIISLLKFKPRLDVTTQDIAVH</sequence>
<dbReference type="AlphaFoldDB" id="X6MY88"/>
<dbReference type="InterPro" id="IPR036770">
    <property type="entry name" value="Ankyrin_rpt-contain_sf"/>
</dbReference>
<dbReference type="OrthoDB" id="426293at2759"/>
<feature type="compositionally biased region" description="Polar residues" evidence="1">
    <location>
        <begin position="1"/>
        <end position="12"/>
    </location>
</feature>